<dbReference type="PANTHER" id="PTHR10492">
    <property type="match status" value="1"/>
</dbReference>
<dbReference type="EC" id="5.6.2.3" evidence="1"/>
<dbReference type="GO" id="GO:0016787">
    <property type="term" value="F:hydrolase activity"/>
    <property type="evidence" value="ECO:0007669"/>
    <property type="project" value="UniProtKB-KW"/>
</dbReference>
<dbReference type="Pfam" id="PF21530">
    <property type="entry name" value="Pif1_2B_dom"/>
    <property type="match status" value="1"/>
</dbReference>
<keyword evidence="1" id="KW-0067">ATP-binding</keyword>
<keyword evidence="1" id="KW-0233">DNA recombination</keyword>
<dbReference type="GO" id="GO:0006310">
    <property type="term" value="P:DNA recombination"/>
    <property type="evidence" value="ECO:0007669"/>
    <property type="project" value="UniProtKB-KW"/>
</dbReference>
<evidence type="ECO:0000259" key="4">
    <source>
        <dbReference type="Pfam" id="PF21530"/>
    </source>
</evidence>
<keyword evidence="1" id="KW-0547">Nucleotide-binding</keyword>
<dbReference type="InterPro" id="IPR027417">
    <property type="entry name" value="P-loop_NTPase"/>
</dbReference>
<dbReference type="PANTHER" id="PTHR10492:SF57">
    <property type="entry name" value="ATP-DEPENDENT DNA HELICASE"/>
    <property type="match status" value="1"/>
</dbReference>
<accession>A0AAD6R5X3</accession>
<keyword evidence="1" id="KW-0378">Hydrolase</keyword>
<dbReference type="GO" id="GO:0000723">
    <property type="term" value="P:telomere maintenance"/>
    <property type="evidence" value="ECO:0007669"/>
    <property type="project" value="InterPro"/>
</dbReference>
<proteinExistence type="inferred from homology"/>
<dbReference type="EMBL" id="JAQIZT010000003">
    <property type="protein sequence ID" value="KAJ7002771.1"/>
    <property type="molecule type" value="Genomic_DNA"/>
</dbReference>
<keyword evidence="1" id="KW-0227">DNA damage</keyword>
<keyword evidence="1" id="KW-0234">DNA repair</keyword>
<dbReference type="GO" id="GO:0005524">
    <property type="term" value="F:ATP binding"/>
    <property type="evidence" value="ECO:0007669"/>
    <property type="project" value="UniProtKB-KW"/>
</dbReference>
<evidence type="ECO:0000256" key="1">
    <source>
        <dbReference type="RuleBase" id="RU363044"/>
    </source>
</evidence>
<dbReference type="CDD" id="cd18809">
    <property type="entry name" value="SF1_C_RecD"/>
    <property type="match status" value="1"/>
</dbReference>
<comment type="cofactor">
    <cofactor evidence="1">
        <name>Mg(2+)</name>
        <dbReference type="ChEBI" id="CHEBI:18420"/>
    </cofactor>
</comment>
<organism evidence="5 6">
    <name type="scientific">Populus alba x Populus x berolinensis</name>
    <dbReference type="NCBI Taxonomy" id="444605"/>
    <lineage>
        <taxon>Eukaryota</taxon>
        <taxon>Viridiplantae</taxon>
        <taxon>Streptophyta</taxon>
        <taxon>Embryophyta</taxon>
        <taxon>Tracheophyta</taxon>
        <taxon>Spermatophyta</taxon>
        <taxon>Magnoliopsida</taxon>
        <taxon>eudicotyledons</taxon>
        <taxon>Gunneridae</taxon>
        <taxon>Pentapetalae</taxon>
        <taxon>rosids</taxon>
        <taxon>fabids</taxon>
        <taxon>Malpighiales</taxon>
        <taxon>Salicaceae</taxon>
        <taxon>Saliceae</taxon>
        <taxon>Populus</taxon>
    </lineage>
</organism>
<keyword evidence="1" id="KW-0347">Helicase</keyword>
<dbReference type="Proteomes" id="UP001164929">
    <property type="component" value="Chromosome 3"/>
</dbReference>
<evidence type="ECO:0000313" key="6">
    <source>
        <dbReference type="Proteomes" id="UP001164929"/>
    </source>
</evidence>
<evidence type="ECO:0000259" key="2">
    <source>
        <dbReference type="Pfam" id="PF05970"/>
    </source>
</evidence>
<protein>
    <recommendedName>
        <fullName evidence="1">ATP-dependent DNA helicase</fullName>
        <ecNumber evidence="1">5.6.2.3</ecNumber>
    </recommendedName>
</protein>
<dbReference type="Pfam" id="PF14214">
    <property type="entry name" value="Helitron_like_N"/>
    <property type="match status" value="1"/>
</dbReference>
<sequence>MASPHGHVQPDEYVPSSLYSQFLFNNYETPVDRILLSDNASSSNTPSAPQHTQGVGTLVCSRQHIDIQTAFSLSRNIVQTESNEINAASLSNPPQSTALASLHCDDIVSNHESEGFSEETLNHQSTIGQASYQKKKGVCYLIEYIDFGDKTYKCSHCNALFWLQERLARSAKTNPYFTLCCNNGKVVLPAPQETPNYLDNLLNPNNGSSSKKFRREIRAYNSMFAFTSMGAVVDHSVNSRPGSYVFKVNGYCHHLMGSLLPMDNKDPKFAQLYIFDTDNEVSNRLQPFCNENFQSMLDSQIVVGLINMLDSSNQLVRLFRHARQRFGDVEVPEFKLRLIGKRDDDSRQYDDPSLNDIGGLVVGDIGHCRSDRDIIIESLSGTLQRISKLHPKFMSLHYPLLFPYGEDGFHNDIPLAHQQQQPPKRRQKVSMRAYYAYFIHEREKQESTLIKGGRLYQQFLVDAFVNVEEERLDFIRANQENLRSEHYKGIHDAITRGDIDGSTTGKIILPSSLTGSPRYMVNNYQDAMAICRCYGNPDLFITFTCNVNWPEIRREIKKTRSYQPEDKPDIISRVFHSKLIDMMSFIKSGKPFGRTIADVCAVEFQKRGLPHTHLLVWLAPEFKFHSPEDVDSIISAEIPDRHQDPICYDIVSKFMMHGPCGAANPKAQCMEKNKCSKQFPKKNKDATIFGENGFVYYKRRMQLMSHIVKNGISLSNCHVVPYNKELLLRYNAHINVEICSQSLLIKYLFKYVSKGADRCRMVMKKDTDDEIQAYLNCRFICPYEAVWRLFQFPIHSRNPAVERLQVHLPLQHHVFFSGNQSLSSVLRRPGIHKTMLTEWFERNRVDVDARDLFYSQFPSKYVWDAKQKEWIIRSRGFSLGRIVYVHPAAGELYFLRMLLNHVRGAKSFEDLRQISGTMFPTFQLACKALGLLGDDKEWSDAFSEAIPTASSPQLRQLFVNIIMFCEVADPNSLLDHFWHSMHDDIEYHLRSSFSMLNVRLSNDELKNYVLYELEQLFNASGTSLEDHKLPMPNGRLMDEVRNKLLREELDYDLAELRNNHSLAMPLLNPSQRNIYDSVITSILQKRQALIFVHGHGGTRKTFLWHTIINRVRSEGLIVLAVASSGIASLLLPGGRTAHSRFKIPLEVNESSTCEIKHNTHLSRLLEMTSLIVWDEAPMNNRYCFEALDRSLRDILKLNNPFGGKSVLLGGDFRQILPVIPGGTKEEIINASFTTSLLWSAFTFLTLNENMRLSANGLNPSQKDELRQFAEWILLVGDGQICDLAVSDDHDASFIKIPSELQVQVTDSPIAAIVSAIYPDIEQAHLDPFYFKDRAIVTPKNLTVSEINNFILDIIPGQKYNFLSCDSIQTTSGDIDNIDLLYPIEFINQLDFNGVPQHNISLKIGTPIMLLRNLSPSAGLCNGTRLIVTQLAERIIEAQIITGSNIGDRVFIPRIVFPINDKKCPFTIKRRQFPIRPCYAMTINKSQGQSLKIVGVFLKEQVFSHGQLYVALSRVTSKNGLRIISFDHEGNPSCYARNIVYKDVIQLLPKG</sequence>
<dbReference type="Pfam" id="PF05970">
    <property type="entry name" value="PIF1"/>
    <property type="match status" value="1"/>
</dbReference>
<dbReference type="GO" id="GO:0006281">
    <property type="term" value="P:DNA repair"/>
    <property type="evidence" value="ECO:0007669"/>
    <property type="project" value="UniProtKB-KW"/>
</dbReference>
<dbReference type="InterPro" id="IPR049163">
    <property type="entry name" value="Pif1-like_2B_dom"/>
</dbReference>
<dbReference type="SUPFAM" id="SSF52540">
    <property type="entry name" value="P-loop containing nucleoside triphosphate hydrolases"/>
    <property type="match status" value="2"/>
</dbReference>
<comment type="caution">
    <text evidence="5">The sequence shown here is derived from an EMBL/GenBank/DDBJ whole genome shotgun (WGS) entry which is preliminary data.</text>
</comment>
<name>A0AAD6R5X3_9ROSI</name>
<dbReference type="GO" id="GO:0043139">
    <property type="term" value="F:5'-3' DNA helicase activity"/>
    <property type="evidence" value="ECO:0007669"/>
    <property type="project" value="UniProtKB-EC"/>
</dbReference>
<dbReference type="InterPro" id="IPR025476">
    <property type="entry name" value="Helitron_helicase-like"/>
</dbReference>
<dbReference type="InterPro" id="IPR010285">
    <property type="entry name" value="DNA_helicase_pif1-like_DEAD"/>
</dbReference>
<feature type="domain" description="DNA helicase Pif1-like 2B" evidence="4">
    <location>
        <begin position="1384"/>
        <end position="1430"/>
    </location>
</feature>
<gene>
    <name evidence="5" type="ORF">NC653_008087</name>
</gene>
<feature type="domain" description="DNA helicase Pif1-like DEAD-box helicase" evidence="2">
    <location>
        <begin position="1067"/>
        <end position="1282"/>
    </location>
</feature>
<evidence type="ECO:0000259" key="3">
    <source>
        <dbReference type="Pfam" id="PF14214"/>
    </source>
</evidence>
<dbReference type="Gene3D" id="3.40.50.300">
    <property type="entry name" value="P-loop containing nucleotide triphosphate hydrolases"/>
    <property type="match status" value="1"/>
</dbReference>
<comment type="similarity">
    <text evidence="1">Belongs to the helicase family.</text>
</comment>
<keyword evidence="6" id="KW-1185">Reference proteome</keyword>
<evidence type="ECO:0000313" key="5">
    <source>
        <dbReference type="EMBL" id="KAJ7002771.1"/>
    </source>
</evidence>
<feature type="domain" description="Helitron helicase-like" evidence="3">
    <location>
        <begin position="434"/>
        <end position="616"/>
    </location>
</feature>
<comment type="catalytic activity">
    <reaction evidence="1">
        <text>ATP + H2O = ADP + phosphate + H(+)</text>
        <dbReference type="Rhea" id="RHEA:13065"/>
        <dbReference type="ChEBI" id="CHEBI:15377"/>
        <dbReference type="ChEBI" id="CHEBI:15378"/>
        <dbReference type="ChEBI" id="CHEBI:30616"/>
        <dbReference type="ChEBI" id="CHEBI:43474"/>
        <dbReference type="ChEBI" id="CHEBI:456216"/>
        <dbReference type="EC" id="5.6.2.3"/>
    </reaction>
</comment>
<reference evidence="5" key="1">
    <citation type="journal article" date="2023" name="Mol. Ecol. Resour.">
        <title>Chromosome-level genome assembly of a triploid poplar Populus alba 'Berolinensis'.</title>
        <authorList>
            <person name="Chen S."/>
            <person name="Yu Y."/>
            <person name="Wang X."/>
            <person name="Wang S."/>
            <person name="Zhang T."/>
            <person name="Zhou Y."/>
            <person name="He R."/>
            <person name="Meng N."/>
            <person name="Wang Y."/>
            <person name="Liu W."/>
            <person name="Liu Z."/>
            <person name="Liu J."/>
            <person name="Guo Q."/>
            <person name="Huang H."/>
            <person name="Sederoff R.R."/>
            <person name="Wang G."/>
            <person name="Qu G."/>
            <person name="Chen S."/>
        </authorList>
    </citation>
    <scope>NUCLEOTIDE SEQUENCE</scope>
    <source>
        <strain evidence="5">SC-2020</strain>
    </source>
</reference>